<name>A0A061ADC0_RHOTO</name>
<dbReference type="PROSITE" id="PS50056">
    <property type="entry name" value="TYR_PHOSPHATASE_2"/>
    <property type="match status" value="1"/>
</dbReference>
<dbReference type="GO" id="GO:0004725">
    <property type="term" value="F:protein tyrosine phosphatase activity"/>
    <property type="evidence" value="ECO:0007669"/>
    <property type="project" value="TreeGrafter"/>
</dbReference>
<dbReference type="InterPro" id="IPR057023">
    <property type="entry name" value="PTP-SAK"/>
</dbReference>
<feature type="region of interest" description="Disordered" evidence="3">
    <location>
        <begin position="167"/>
        <end position="186"/>
    </location>
</feature>
<feature type="domain" description="Phosphatase tensin-type" evidence="5">
    <location>
        <begin position="14"/>
        <end position="248"/>
    </location>
</feature>
<feature type="compositionally biased region" description="Low complexity" evidence="3">
    <location>
        <begin position="362"/>
        <end position="376"/>
    </location>
</feature>
<accession>A0A061ADC0</accession>
<dbReference type="GO" id="GO:0051896">
    <property type="term" value="P:regulation of phosphatidylinositol 3-kinase/protein kinase B signal transduction"/>
    <property type="evidence" value="ECO:0007669"/>
    <property type="project" value="TreeGrafter"/>
</dbReference>
<dbReference type="InterPro" id="IPR029021">
    <property type="entry name" value="Prot-tyrosine_phosphatase-like"/>
</dbReference>
<dbReference type="GO" id="GO:0005886">
    <property type="term" value="C:plasma membrane"/>
    <property type="evidence" value="ECO:0007669"/>
    <property type="project" value="TreeGrafter"/>
</dbReference>
<feature type="compositionally biased region" description="Basic and acidic residues" evidence="3">
    <location>
        <begin position="169"/>
        <end position="181"/>
    </location>
</feature>
<dbReference type="InterPro" id="IPR051281">
    <property type="entry name" value="Dual-spec_lipid-protein_phosph"/>
</dbReference>
<dbReference type="EC" id="3.1.3.67" evidence="1"/>
<dbReference type="PROSITE" id="PS51181">
    <property type="entry name" value="PPASE_TENSIN"/>
    <property type="match status" value="1"/>
</dbReference>
<organism evidence="6">
    <name type="scientific">Rhodotorula toruloides</name>
    <name type="common">Yeast</name>
    <name type="synonym">Rhodosporidium toruloides</name>
    <dbReference type="NCBI Taxonomy" id="5286"/>
    <lineage>
        <taxon>Eukaryota</taxon>
        <taxon>Fungi</taxon>
        <taxon>Dikarya</taxon>
        <taxon>Basidiomycota</taxon>
        <taxon>Pucciniomycotina</taxon>
        <taxon>Microbotryomycetes</taxon>
        <taxon>Sporidiobolales</taxon>
        <taxon>Sporidiobolaceae</taxon>
        <taxon>Rhodotorula</taxon>
    </lineage>
</organism>
<feature type="region of interest" description="Disordered" evidence="3">
    <location>
        <begin position="336"/>
        <end position="446"/>
    </location>
</feature>
<dbReference type="GO" id="GO:0005634">
    <property type="term" value="C:nucleus"/>
    <property type="evidence" value="ECO:0007669"/>
    <property type="project" value="TreeGrafter"/>
</dbReference>
<dbReference type="GO" id="GO:0042995">
    <property type="term" value="C:cell projection"/>
    <property type="evidence" value="ECO:0007669"/>
    <property type="project" value="TreeGrafter"/>
</dbReference>
<sequence>MLDPVRRLVSGRKARYTEDGFDLDLCRLTDRIIIMGYPATGTASLYRNKRSDVIRFLEPYAPHYRIFNLCPLYENSYKASAFATDGASNEEEAGEKVLGGPVERYPWPDHHPPPLSMVPVMATGAKRWYEKDERNVVVIHCKAGKGRSGTFALSLLLALPGLPSAPALPKDDKANQSDDLKTYGPLDPRAVLAKSGSDIQDLPMEDKLEYLLRFHTLRRMSPGAKRYGVSIASQRRWLGYWVRLLKGDDPRDNALSGSKRVVLEYVKVTGPGLHGVGKVVAGGNERMAVQVLRYKDSIAANLRERELTLARDPNTPTTLDDWDDRSEMFVHVGSLSEASDKQGSHPLRDDTPTQLEPTQTDAGASVPPSASASTGSLPSAVIKTPASSIAESPDLPPPSQTAATPTSTSANPGPSRTRVLVPRTSFLEPNSTSNKRRSEKEAKAAVEQDGGIVLDGDREVQLKYLVGKTGDRHGKLPDMAALAITWFVPSFEASAPTNGGDKRSKLVISGKDLDFRKPFAGIEEVEVGWRWLG</sequence>
<feature type="compositionally biased region" description="Low complexity" evidence="3">
    <location>
        <begin position="400"/>
        <end position="415"/>
    </location>
</feature>
<evidence type="ECO:0000313" key="6">
    <source>
        <dbReference type="EMBL" id="CDR35551.1"/>
    </source>
</evidence>
<gene>
    <name evidence="6" type="ORF">RHTO0S_01e01838g</name>
</gene>
<feature type="compositionally biased region" description="Basic and acidic residues" evidence="3">
    <location>
        <begin position="436"/>
        <end position="446"/>
    </location>
</feature>
<dbReference type="AlphaFoldDB" id="A0A061ADC0"/>
<dbReference type="InterPro" id="IPR000387">
    <property type="entry name" value="Tyr_Pase_dom"/>
</dbReference>
<dbReference type="Pfam" id="PF22784">
    <property type="entry name" value="PTP-SAK"/>
    <property type="match status" value="1"/>
</dbReference>
<dbReference type="GO" id="GO:0016314">
    <property type="term" value="F:phosphatidylinositol-3,4,5-trisphosphate 3-phosphatase activity"/>
    <property type="evidence" value="ECO:0007669"/>
    <property type="project" value="UniProtKB-EC"/>
</dbReference>
<dbReference type="GO" id="GO:0048870">
    <property type="term" value="P:cell motility"/>
    <property type="evidence" value="ECO:0007669"/>
    <property type="project" value="TreeGrafter"/>
</dbReference>
<feature type="compositionally biased region" description="Polar residues" evidence="3">
    <location>
        <begin position="352"/>
        <end position="361"/>
    </location>
</feature>
<evidence type="ECO:0000259" key="5">
    <source>
        <dbReference type="PROSITE" id="PS51181"/>
    </source>
</evidence>
<evidence type="ECO:0000259" key="4">
    <source>
        <dbReference type="PROSITE" id="PS50056"/>
    </source>
</evidence>
<dbReference type="GO" id="GO:0005829">
    <property type="term" value="C:cytosol"/>
    <property type="evidence" value="ECO:0007669"/>
    <property type="project" value="TreeGrafter"/>
</dbReference>
<dbReference type="PANTHER" id="PTHR12305:SF81">
    <property type="entry name" value="PHOSPHATIDYLINOSITOL 3,4,5-TRISPHOSPHATE 3-PHOSPHATASE AND DUAL-SPECIFICITY PROTEIN PHOSPHATASE PTEN"/>
    <property type="match status" value="1"/>
</dbReference>
<evidence type="ECO:0000256" key="1">
    <source>
        <dbReference type="ARBA" id="ARBA00013015"/>
    </source>
</evidence>
<feature type="compositionally biased region" description="Basic and acidic residues" evidence="3">
    <location>
        <begin position="338"/>
        <end position="351"/>
    </location>
</feature>
<protein>
    <recommendedName>
        <fullName evidence="1">phosphatidylinositol-3,4,5-trisphosphate 3-phosphatase</fullName>
        <ecNumber evidence="1">3.1.3.67</ecNumber>
    </recommendedName>
</protein>
<reference evidence="6" key="1">
    <citation type="journal article" date="2014" name="Genome Announc.">
        <title>Draft genome sequence of Rhodosporidium toruloides CECT1137, an oleaginous yeast of biotechnological interest.</title>
        <authorList>
            <person name="Morin N."/>
            <person name="Calcas X."/>
            <person name="Devillers H."/>
            <person name="Durrens P."/>
            <person name="Sherman D.J."/>
            <person name="Nicaud J.-M."/>
            <person name="Neuveglise C."/>
        </authorList>
    </citation>
    <scope>NUCLEOTIDE SEQUENCE</scope>
    <source>
        <strain evidence="6">CECT1137</strain>
    </source>
</reference>
<proteinExistence type="predicted"/>
<keyword evidence="2" id="KW-0378">Hydrolase</keyword>
<dbReference type="InterPro" id="IPR016130">
    <property type="entry name" value="Tyr_Pase_AS"/>
</dbReference>
<dbReference type="GO" id="GO:0043491">
    <property type="term" value="P:phosphatidylinositol 3-kinase/protein kinase B signal transduction"/>
    <property type="evidence" value="ECO:0007669"/>
    <property type="project" value="TreeGrafter"/>
</dbReference>
<dbReference type="EMBL" id="LK052936">
    <property type="protein sequence ID" value="CDR35551.1"/>
    <property type="molecule type" value="Genomic_DNA"/>
</dbReference>
<dbReference type="Gene3D" id="3.90.190.10">
    <property type="entry name" value="Protein tyrosine phosphatase superfamily"/>
    <property type="match status" value="1"/>
</dbReference>
<dbReference type="InterPro" id="IPR029023">
    <property type="entry name" value="Tensin_phosphatase"/>
</dbReference>
<dbReference type="SUPFAM" id="SSF52799">
    <property type="entry name" value="(Phosphotyrosine protein) phosphatases II"/>
    <property type="match status" value="1"/>
</dbReference>
<dbReference type="GO" id="GO:0046856">
    <property type="term" value="P:phosphatidylinositol dephosphorylation"/>
    <property type="evidence" value="ECO:0007669"/>
    <property type="project" value="TreeGrafter"/>
</dbReference>
<evidence type="ECO:0000256" key="3">
    <source>
        <dbReference type="SAM" id="MobiDB-lite"/>
    </source>
</evidence>
<dbReference type="PROSITE" id="PS00383">
    <property type="entry name" value="TYR_PHOSPHATASE_1"/>
    <property type="match status" value="1"/>
</dbReference>
<dbReference type="OrthoDB" id="5632at2759"/>
<dbReference type="PANTHER" id="PTHR12305">
    <property type="entry name" value="PHOSPHATASE WITH HOMOLOGY TO TENSIN"/>
    <property type="match status" value="1"/>
</dbReference>
<feature type="domain" description="Tyrosine specific protein phosphatases" evidence="4">
    <location>
        <begin position="115"/>
        <end position="157"/>
    </location>
</feature>
<evidence type="ECO:0000256" key="2">
    <source>
        <dbReference type="ARBA" id="ARBA00022801"/>
    </source>
</evidence>